<sequence>MKKLLSICLGLIILLAACGSDSKSDEKSKENNASNSQHEKKNNSESNSKVSSIDKELEKELQENENKVDASSEDDEDEEFNKFEYDLNYVVSMKEKDQLEKLLYKDTNAYGKITDIDHIWQYGQEDRHDQTFTIDGQSIIYDGKNKDLFKDKESEMYQVKKIDDHSVEGVIAKTPESKLHEVSNPVLKNSKLIITYIDDNTIKIKKDDYPEETLHASINNDGE</sequence>
<name>A0AAJ4SI71_MAMSC</name>
<feature type="chain" id="PRO_5042529436" description="Lipoprotein" evidence="2">
    <location>
        <begin position="20"/>
        <end position="223"/>
    </location>
</feature>
<evidence type="ECO:0000313" key="3">
    <source>
        <dbReference type="EMBL" id="RTX73223.1"/>
    </source>
</evidence>
<dbReference type="Proteomes" id="UP000274792">
    <property type="component" value="Unassembled WGS sequence"/>
</dbReference>
<accession>A0AAJ4SI71</accession>
<protein>
    <recommendedName>
        <fullName evidence="5">Lipoprotein</fullName>
    </recommendedName>
</protein>
<dbReference type="AlphaFoldDB" id="A0AAJ4SI71"/>
<proteinExistence type="predicted"/>
<evidence type="ECO:0008006" key="5">
    <source>
        <dbReference type="Google" id="ProtNLM"/>
    </source>
</evidence>
<dbReference type="EMBL" id="RXWV01000030">
    <property type="protein sequence ID" value="RTX73223.1"/>
    <property type="molecule type" value="Genomic_DNA"/>
</dbReference>
<evidence type="ECO:0000256" key="2">
    <source>
        <dbReference type="SAM" id="SignalP"/>
    </source>
</evidence>
<organism evidence="3 4">
    <name type="scientific">Mammaliicoccus sciuri</name>
    <name type="common">Staphylococcus sciuri</name>
    <dbReference type="NCBI Taxonomy" id="1296"/>
    <lineage>
        <taxon>Bacteria</taxon>
        <taxon>Bacillati</taxon>
        <taxon>Bacillota</taxon>
        <taxon>Bacilli</taxon>
        <taxon>Bacillales</taxon>
        <taxon>Staphylococcaceae</taxon>
        <taxon>Mammaliicoccus</taxon>
    </lineage>
</organism>
<dbReference type="RefSeq" id="WP_126477133.1">
    <property type="nucleotide sequence ID" value="NZ_RXWV01000030.1"/>
</dbReference>
<feature type="signal peptide" evidence="2">
    <location>
        <begin position="1"/>
        <end position="19"/>
    </location>
</feature>
<dbReference type="PROSITE" id="PS51257">
    <property type="entry name" value="PROKAR_LIPOPROTEIN"/>
    <property type="match status" value="1"/>
</dbReference>
<keyword evidence="2" id="KW-0732">Signal</keyword>
<reference evidence="3 4" key="1">
    <citation type="submission" date="2018-10" db="EMBL/GenBank/DDBJ databases">
        <title>A collection Staphylococci species genome sequencing.</title>
        <authorList>
            <person name="Cole K."/>
        </authorList>
    </citation>
    <scope>NUCLEOTIDE SEQUENCE [LARGE SCALE GENOMIC DNA]</scope>
    <source>
        <strain evidence="4">NCTC 12218</strain>
    </source>
</reference>
<gene>
    <name evidence="3" type="ORF">CD117_06110</name>
</gene>
<evidence type="ECO:0000313" key="4">
    <source>
        <dbReference type="Proteomes" id="UP000274792"/>
    </source>
</evidence>
<feature type="region of interest" description="Disordered" evidence="1">
    <location>
        <begin position="20"/>
        <end position="78"/>
    </location>
</feature>
<evidence type="ECO:0000256" key="1">
    <source>
        <dbReference type="SAM" id="MobiDB-lite"/>
    </source>
</evidence>
<feature type="compositionally biased region" description="Basic and acidic residues" evidence="1">
    <location>
        <begin position="52"/>
        <end position="70"/>
    </location>
</feature>
<comment type="caution">
    <text evidence="3">The sequence shown here is derived from an EMBL/GenBank/DDBJ whole genome shotgun (WGS) entry which is preliminary data.</text>
</comment>